<evidence type="ECO:0000256" key="2">
    <source>
        <dbReference type="SAM" id="MobiDB-lite"/>
    </source>
</evidence>
<name>A0A9X0R6Q3_9PROT</name>
<gene>
    <name evidence="3" type="ORF">H7965_29930</name>
</gene>
<accession>A0A9X0R6Q3</accession>
<dbReference type="EMBL" id="JACOMF010000220">
    <property type="protein sequence ID" value="MBC4019412.1"/>
    <property type="molecule type" value="Genomic_DNA"/>
</dbReference>
<feature type="region of interest" description="Disordered" evidence="2">
    <location>
        <begin position="50"/>
        <end position="79"/>
    </location>
</feature>
<proteinExistence type="predicted"/>
<feature type="coiled-coil region" evidence="1">
    <location>
        <begin position="19"/>
        <end position="46"/>
    </location>
</feature>
<evidence type="ECO:0000256" key="1">
    <source>
        <dbReference type="SAM" id="Coils"/>
    </source>
</evidence>
<evidence type="ECO:0008006" key="5">
    <source>
        <dbReference type="Google" id="ProtNLM"/>
    </source>
</evidence>
<dbReference type="RefSeq" id="WP_186774100.1">
    <property type="nucleotide sequence ID" value="NZ_JACOMF010000220.1"/>
</dbReference>
<dbReference type="AlphaFoldDB" id="A0A9X0R6Q3"/>
<evidence type="ECO:0000313" key="3">
    <source>
        <dbReference type="EMBL" id="MBC4019412.1"/>
    </source>
</evidence>
<feature type="non-terminal residue" evidence="3">
    <location>
        <position position="396"/>
    </location>
</feature>
<organism evidence="3 4">
    <name type="scientific">Siccirubricoccus deserti</name>
    <dbReference type="NCBI Taxonomy" id="2013562"/>
    <lineage>
        <taxon>Bacteria</taxon>
        <taxon>Pseudomonadati</taxon>
        <taxon>Pseudomonadota</taxon>
        <taxon>Alphaproteobacteria</taxon>
        <taxon>Acetobacterales</taxon>
        <taxon>Roseomonadaceae</taxon>
        <taxon>Siccirubricoccus</taxon>
    </lineage>
</organism>
<comment type="caution">
    <text evidence="3">The sequence shown here is derived from an EMBL/GenBank/DDBJ whole genome shotgun (WGS) entry which is preliminary data.</text>
</comment>
<protein>
    <recommendedName>
        <fullName evidence="5">Transposase</fullName>
    </recommendedName>
</protein>
<keyword evidence="1" id="KW-0175">Coiled coil</keyword>
<keyword evidence="4" id="KW-1185">Reference proteome</keyword>
<dbReference type="Proteomes" id="UP000600101">
    <property type="component" value="Unassembled WGS sequence"/>
</dbReference>
<evidence type="ECO:0000313" key="4">
    <source>
        <dbReference type="Proteomes" id="UP000600101"/>
    </source>
</evidence>
<sequence>MVPPADPDALSPAELKALVSALLGKVAELERRVAAQREEIARLKGLKGRPVIKPSGMERATEPKPPQAGKGRRRRGKVMPRVSVEERVLHATVPPGSQFRGYQDFLVQDLVLRTEAVRYRRERWLTPEGQLVVAPLPGGVEGHFGPELRRYVLAQYHQGQATVLRLVAQLRAVGIAISKRQVMRLLIGDQRRFLDEHRDVLRAGLASAAWITVDDTGARHRAVNGACTQIGNDHFAWFGTTASKSRLNFLELLRAGHGDYAVNAEALAYMRERALAGPVIARLAGDPQRVFPDQAAWVAHLERLGIRGMDGSLGPARLATEGALWGAIKAHDLLSGTVIVSDDAGQFALGEHALCWIHAERLVHRLETFTDQQRAVQARIRDLIWWFYADLKAYRR</sequence>
<reference evidence="3" key="1">
    <citation type="submission" date="2020-08" db="EMBL/GenBank/DDBJ databases">
        <authorList>
            <person name="Hu Y."/>
            <person name="Nguyen S.V."/>
            <person name="Li F."/>
            <person name="Fanning S."/>
        </authorList>
    </citation>
    <scope>NUCLEOTIDE SEQUENCE</scope>
    <source>
        <strain evidence="3">SYSU D8009</strain>
    </source>
</reference>